<dbReference type="InterPro" id="IPR011992">
    <property type="entry name" value="EF-hand-dom_pair"/>
</dbReference>
<dbReference type="SUPFAM" id="SSF47473">
    <property type="entry name" value="EF-hand"/>
    <property type="match status" value="1"/>
</dbReference>
<sequence>MYSTYMPVIDHHGIYSKKRMNIQPLLPIPVSYATAAIPTYAPFGTEYTPDQKVKIVGGRQITMSDSNAHNFNYTNGSLTKQFDPDLAPTKSIQHVHAIDQAQWPQQNRQRFDTTYRTEYINRIRHPEYNPWYQQPNEATRPVRQQKSSLNNFFVLPPIASQTTRIDGQQQQQQPYVDQEVPSNQMMSNGIPPINFYGQQQGMMNNVDTYLPEEPVLLTDYEEQRLSEQIRTQLGNPTIIDRLKLFYEELAKYDPNVTNFVHYSNIQLVASQLGLNLDEDTLRFAMCKFVSPNQGRGYVNYEDLIRYFGKCLSAIYPNQYGLQQNLNTTNTNGFYNQPLNQQNPYQTGMRVDNKDDGSFDPDERQIRNLLKQNIKNIEYNGQIDFNKLYNELRIADRSQTGVLNQHQIEEVVYKVRIPLQRSLIFQILEKHCKAYAKLYKWDAFVQYLQQQIADMNNMQPDQSNPMYTQNNNNNSTRNQLLEQLRREYKEKDRIQIIENYAIDNNVPRLDPNNPTAWFSRFLRFANAMYGHRTSTVREQEYVLPRQEALRHFRAYNHVYDLKIEEDKLQRVLDSCARNANISIDDSLKQFAK</sequence>
<evidence type="ECO:0000313" key="2">
    <source>
        <dbReference type="EMBL" id="CAF3800737.1"/>
    </source>
</evidence>
<evidence type="ECO:0000313" key="3">
    <source>
        <dbReference type="Proteomes" id="UP000663844"/>
    </source>
</evidence>
<organism evidence="2 3">
    <name type="scientific">Adineta steineri</name>
    <dbReference type="NCBI Taxonomy" id="433720"/>
    <lineage>
        <taxon>Eukaryota</taxon>
        <taxon>Metazoa</taxon>
        <taxon>Spiralia</taxon>
        <taxon>Gnathifera</taxon>
        <taxon>Rotifera</taxon>
        <taxon>Eurotatoria</taxon>
        <taxon>Bdelloidea</taxon>
        <taxon>Adinetida</taxon>
        <taxon>Adinetidae</taxon>
        <taxon>Adineta</taxon>
    </lineage>
</organism>
<proteinExistence type="predicted"/>
<comment type="caution">
    <text evidence="2">The sequence shown here is derived from an EMBL/GenBank/DDBJ whole genome shotgun (WGS) entry which is preliminary data.</text>
</comment>
<name>A0A819BEB8_9BILA</name>
<dbReference type="PANTHER" id="PTHR34830">
    <property type="entry name" value="SIMILAR TO HYPOTHETICAL PROTEIN MGC34837"/>
    <property type="match status" value="1"/>
</dbReference>
<evidence type="ECO:0000259" key="1">
    <source>
        <dbReference type="Pfam" id="PF20742"/>
    </source>
</evidence>
<dbReference type="Pfam" id="PF20742">
    <property type="entry name" value="DUF5580_M"/>
    <property type="match status" value="1"/>
</dbReference>
<dbReference type="InterPro" id="IPR040774">
    <property type="entry name" value="DUF5580"/>
</dbReference>
<gene>
    <name evidence="2" type="ORF">OXD698_LOCUS18238</name>
</gene>
<accession>A0A819BEB8</accession>
<dbReference type="PANTHER" id="PTHR34830:SF1">
    <property type="entry name" value="GENE 12695-RELATED"/>
    <property type="match status" value="1"/>
</dbReference>
<dbReference type="Proteomes" id="UP000663844">
    <property type="component" value="Unassembled WGS sequence"/>
</dbReference>
<feature type="domain" description="DUF5580" evidence="1">
    <location>
        <begin position="367"/>
        <end position="456"/>
    </location>
</feature>
<dbReference type="InterPro" id="IPR049246">
    <property type="entry name" value="DUF5580_M"/>
</dbReference>
<reference evidence="2" key="1">
    <citation type="submission" date="2021-02" db="EMBL/GenBank/DDBJ databases">
        <authorList>
            <person name="Nowell W R."/>
        </authorList>
    </citation>
    <scope>NUCLEOTIDE SEQUENCE</scope>
</reference>
<dbReference type="EMBL" id="CAJOAZ010001338">
    <property type="protein sequence ID" value="CAF3800737.1"/>
    <property type="molecule type" value="Genomic_DNA"/>
</dbReference>
<protein>
    <recommendedName>
        <fullName evidence="1">DUF5580 domain-containing protein</fullName>
    </recommendedName>
</protein>
<dbReference type="AlphaFoldDB" id="A0A819BEB8"/>